<dbReference type="Proteomes" id="UP000318815">
    <property type="component" value="Unassembled WGS sequence"/>
</dbReference>
<feature type="transmembrane region" description="Helical" evidence="1">
    <location>
        <begin position="197"/>
        <end position="217"/>
    </location>
</feature>
<proteinExistence type="predicted"/>
<dbReference type="EMBL" id="VOHS01000024">
    <property type="protein sequence ID" value="TWV98777.1"/>
    <property type="molecule type" value="Genomic_DNA"/>
</dbReference>
<keyword evidence="3" id="KW-1185">Reference proteome</keyword>
<organism evidence="2 3">
    <name type="scientific">Chitinophaga pinensis</name>
    <dbReference type="NCBI Taxonomy" id="79329"/>
    <lineage>
        <taxon>Bacteria</taxon>
        <taxon>Pseudomonadati</taxon>
        <taxon>Bacteroidota</taxon>
        <taxon>Chitinophagia</taxon>
        <taxon>Chitinophagales</taxon>
        <taxon>Chitinophagaceae</taxon>
        <taxon>Chitinophaga</taxon>
    </lineage>
</organism>
<dbReference type="OrthoDB" id="658834at2"/>
<feature type="transmembrane region" description="Helical" evidence="1">
    <location>
        <begin position="31"/>
        <end position="50"/>
    </location>
</feature>
<reference evidence="2 3" key="1">
    <citation type="submission" date="2019-08" db="EMBL/GenBank/DDBJ databases">
        <title>Whole genome sequencing of chitin degrading bacteria Chitinophaga pinensis YS16.</title>
        <authorList>
            <person name="Singh R.P."/>
            <person name="Manchanda G."/>
            <person name="Maurya I.K."/>
            <person name="Joshi N.K."/>
            <person name="Srivastava A.K."/>
        </authorList>
    </citation>
    <scope>NUCLEOTIDE SEQUENCE [LARGE SCALE GENOMIC DNA]</scope>
    <source>
        <strain evidence="2 3">YS-16</strain>
    </source>
</reference>
<evidence type="ECO:0000313" key="3">
    <source>
        <dbReference type="Proteomes" id="UP000318815"/>
    </source>
</evidence>
<feature type="transmembrane region" description="Helical" evidence="1">
    <location>
        <begin position="56"/>
        <end position="73"/>
    </location>
</feature>
<dbReference type="RefSeq" id="WP_146306804.1">
    <property type="nucleotide sequence ID" value="NZ_VOHS01000024.1"/>
</dbReference>
<evidence type="ECO:0000256" key="1">
    <source>
        <dbReference type="SAM" id="Phobius"/>
    </source>
</evidence>
<name>A0A5C6LQ94_9BACT</name>
<dbReference type="AlphaFoldDB" id="A0A5C6LQ94"/>
<comment type="caution">
    <text evidence="2">The sequence shown here is derived from an EMBL/GenBank/DDBJ whole genome shotgun (WGS) entry which is preliminary data.</text>
</comment>
<keyword evidence="1" id="KW-0472">Membrane</keyword>
<keyword evidence="1" id="KW-0812">Transmembrane</keyword>
<gene>
    <name evidence="2" type="ORF">FEF09_20350</name>
</gene>
<accession>A0A5C6LQ94</accession>
<sequence>METTTTELSPQEIQLLEELNEREQGIGKTRLKSGLILLFIAMLTIIAGWYDIDVRSVGMLLFILGTLITIFAIRKRSISRQHSLTQRNTKEQITGLLVHTALVNPRVICYTFRECQIELYVPTTTSINQYGLFSYKSLIDKADILVGTTVTLSWLTFKPGVNILLDIRYDEYSHVETVVPVNTSDIEKVESMADKSIWIPLGGAIITTICWSFDAGFNLTRTILIFLFFAAIMLIMLYSRSKTKLARNKLVIRTTITEVLRMLSEDELVYYRLADGTLLYVSARQYDPGDAVEIQVMEDNKGGKETFIRKLTV</sequence>
<evidence type="ECO:0000313" key="2">
    <source>
        <dbReference type="EMBL" id="TWV98777.1"/>
    </source>
</evidence>
<protein>
    <submittedName>
        <fullName evidence="2">Uncharacterized protein</fullName>
    </submittedName>
</protein>
<keyword evidence="1" id="KW-1133">Transmembrane helix</keyword>
<feature type="transmembrane region" description="Helical" evidence="1">
    <location>
        <begin position="223"/>
        <end position="239"/>
    </location>
</feature>